<proteinExistence type="predicted"/>
<evidence type="ECO:0000313" key="2">
    <source>
        <dbReference type="Proteomes" id="UP000236161"/>
    </source>
</evidence>
<dbReference type="EMBL" id="KZ451955">
    <property type="protein sequence ID" value="PKA58173.1"/>
    <property type="molecule type" value="Genomic_DNA"/>
</dbReference>
<protein>
    <submittedName>
        <fullName evidence="1">Uncharacterized protein</fullName>
    </submittedName>
</protein>
<accession>A0A2I0ARJ8</accession>
<dbReference type="Proteomes" id="UP000236161">
    <property type="component" value="Unassembled WGS sequence"/>
</dbReference>
<name>A0A2I0ARJ8_9ASPA</name>
<dbReference type="AlphaFoldDB" id="A0A2I0ARJ8"/>
<gene>
    <name evidence="1" type="ORF">AXF42_Ash012896</name>
</gene>
<sequence>MQRAATLRRVILLKDILRRDIRLREAILRRSTLRRRRSSRKKVVGRHAWRDAWLRFAAAACWKPASEEEPPAACG</sequence>
<evidence type="ECO:0000313" key="1">
    <source>
        <dbReference type="EMBL" id="PKA58173.1"/>
    </source>
</evidence>
<reference evidence="1 2" key="1">
    <citation type="journal article" date="2017" name="Nature">
        <title>The Apostasia genome and the evolution of orchids.</title>
        <authorList>
            <person name="Zhang G.Q."/>
            <person name="Liu K.W."/>
            <person name="Li Z."/>
            <person name="Lohaus R."/>
            <person name="Hsiao Y.Y."/>
            <person name="Niu S.C."/>
            <person name="Wang J.Y."/>
            <person name="Lin Y.C."/>
            <person name="Xu Q."/>
            <person name="Chen L.J."/>
            <person name="Yoshida K."/>
            <person name="Fujiwara S."/>
            <person name="Wang Z.W."/>
            <person name="Zhang Y.Q."/>
            <person name="Mitsuda N."/>
            <person name="Wang M."/>
            <person name="Liu G.H."/>
            <person name="Pecoraro L."/>
            <person name="Huang H.X."/>
            <person name="Xiao X.J."/>
            <person name="Lin M."/>
            <person name="Wu X.Y."/>
            <person name="Wu W.L."/>
            <person name="Chen Y.Y."/>
            <person name="Chang S.B."/>
            <person name="Sakamoto S."/>
            <person name="Ohme-Takagi M."/>
            <person name="Yagi M."/>
            <person name="Zeng S.J."/>
            <person name="Shen C.Y."/>
            <person name="Yeh C.M."/>
            <person name="Luo Y.B."/>
            <person name="Tsai W.C."/>
            <person name="Van de Peer Y."/>
            <person name="Liu Z.J."/>
        </authorList>
    </citation>
    <scope>NUCLEOTIDE SEQUENCE [LARGE SCALE GENOMIC DNA]</scope>
    <source>
        <strain evidence="2">cv. Shenzhen</strain>
        <tissue evidence="1">Stem</tissue>
    </source>
</reference>
<organism evidence="1 2">
    <name type="scientific">Apostasia shenzhenica</name>
    <dbReference type="NCBI Taxonomy" id="1088818"/>
    <lineage>
        <taxon>Eukaryota</taxon>
        <taxon>Viridiplantae</taxon>
        <taxon>Streptophyta</taxon>
        <taxon>Embryophyta</taxon>
        <taxon>Tracheophyta</taxon>
        <taxon>Spermatophyta</taxon>
        <taxon>Magnoliopsida</taxon>
        <taxon>Liliopsida</taxon>
        <taxon>Asparagales</taxon>
        <taxon>Orchidaceae</taxon>
        <taxon>Apostasioideae</taxon>
        <taxon>Apostasia</taxon>
    </lineage>
</organism>
<keyword evidence="2" id="KW-1185">Reference proteome</keyword>